<keyword evidence="6" id="KW-1185">Reference proteome</keyword>
<proteinExistence type="predicted"/>
<protein>
    <submittedName>
        <fullName evidence="5">Phage prohead protease, HK97 family</fullName>
    </submittedName>
</protein>
<dbReference type="AlphaFoldDB" id="A7HRJ5"/>
<feature type="domain" description="Prohead serine protease" evidence="4">
    <location>
        <begin position="23"/>
        <end position="157"/>
    </location>
</feature>
<dbReference type="NCBIfam" id="TIGR01543">
    <property type="entry name" value="proheadase_HK97"/>
    <property type="match status" value="1"/>
</dbReference>
<dbReference type="Pfam" id="PF04586">
    <property type="entry name" value="Peptidase_S78"/>
    <property type="match status" value="1"/>
</dbReference>
<dbReference type="HOGENOM" id="CLU_073043_1_0_5"/>
<evidence type="ECO:0000256" key="2">
    <source>
        <dbReference type="ARBA" id="ARBA00022670"/>
    </source>
</evidence>
<sequence length="219" mass="23982">MSGMRGGERKAARFLAKAVKPDGTFEGYASLFGAEDLGRDVVMPGAFRKSLLKRGPKGVKLLYQHEPNEVIGIWTGIAEDAEGLFVRGQLLQDVSRAREVLALMRAGAVDGLSIGYHVVKAESDRASGTRRLIEVDLWEISVVTFPMLPQARVRAVKGARPTTREFERWLMRDAGLSRREARTVIHKGFKALTSPRDAGGPGDAALARALRLAARLFNN</sequence>
<dbReference type="SUPFAM" id="SSF50789">
    <property type="entry name" value="Herpes virus serine proteinase, assemblin"/>
    <property type="match status" value="1"/>
</dbReference>
<organism evidence="5 6">
    <name type="scientific">Parvibaculum lavamentivorans (strain DS-1 / DSM 13023 / NCIMB 13966)</name>
    <dbReference type="NCBI Taxonomy" id="402881"/>
    <lineage>
        <taxon>Bacteria</taxon>
        <taxon>Pseudomonadati</taxon>
        <taxon>Pseudomonadota</taxon>
        <taxon>Alphaproteobacteria</taxon>
        <taxon>Hyphomicrobiales</taxon>
        <taxon>Parvibaculaceae</taxon>
        <taxon>Parvibaculum</taxon>
    </lineage>
</organism>
<dbReference type="InterPro" id="IPR054613">
    <property type="entry name" value="Peptidase_S78_dom"/>
</dbReference>
<dbReference type="Proteomes" id="UP000006377">
    <property type="component" value="Chromosome"/>
</dbReference>
<keyword evidence="3" id="KW-0378">Hydrolase</keyword>
<reference evidence="5 6" key="1">
    <citation type="journal article" date="2011" name="Stand. Genomic Sci.">
        <title>Complete genome sequence of Parvibaculum lavamentivorans type strain (DS-1(T)).</title>
        <authorList>
            <person name="Schleheck D."/>
            <person name="Weiss M."/>
            <person name="Pitluck S."/>
            <person name="Bruce D."/>
            <person name="Land M.L."/>
            <person name="Han S."/>
            <person name="Saunders E."/>
            <person name="Tapia R."/>
            <person name="Detter C."/>
            <person name="Brettin T."/>
            <person name="Han J."/>
            <person name="Woyke T."/>
            <person name="Goodwin L."/>
            <person name="Pennacchio L."/>
            <person name="Nolan M."/>
            <person name="Cook A.M."/>
            <person name="Kjelleberg S."/>
            <person name="Thomas T."/>
        </authorList>
    </citation>
    <scope>NUCLEOTIDE SEQUENCE [LARGE SCALE GENOMIC DNA]</scope>
    <source>
        <strain evidence="6">DS-1 / DSM 13023 / NCIMB 13966</strain>
    </source>
</reference>
<evidence type="ECO:0000256" key="3">
    <source>
        <dbReference type="ARBA" id="ARBA00022801"/>
    </source>
</evidence>
<keyword evidence="1" id="KW-1188">Viral release from host cell</keyword>
<dbReference type="MEROPS" id="S78.001"/>
<evidence type="ECO:0000313" key="6">
    <source>
        <dbReference type="Proteomes" id="UP000006377"/>
    </source>
</evidence>
<dbReference type="eggNOG" id="COG3740">
    <property type="taxonomic scope" value="Bacteria"/>
</dbReference>
<keyword evidence="2 5" id="KW-0645">Protease</keyword>
<dbReference type="GO" id="GO:0008233">
    <property type="term" value="F:peptidase activity"/>
    <property type="evidence" value="ECO:0007669"/>
    <property type="project" value="UniProtKB-KW"/>
</dbReference>
<evidence type="ECO:0000313" key="5">
    <source>
        <dbReference type="EMBL" id="ABS62528.1"/>
    </source>
</evidence>
<dbReference type="InterPro" id="IPR006433">
    <property type="entry name" value="Prohead_protease"/>
</dbReference>
<name>A7HRJ5_PARL1</name>
<evidence type="ECO:0000259" key="4">
    <source>
        <dbReference type="Pfam" id="PF04586"/>
    </source>
</evidence>
<gene>
    <name evidence="5" type="ordered locus">Plav_0905</name>
</gene>
<accession>A7HRJ5</accession>
<evidence type="ECO:0000256" key="1">
    <source>
        <dbReference type="ARBA" id="ARBA00022612"/>
    </source>
</evidence>
<dbReference type="STRING" id="402881.Plav_0905"/>
<dbReference type="GO" id="GO:0006508">
    <property type="term" value="P:proteolysis"/>
    <property type="evidence" value="ECO:0007669"/>
    <property type="project" value="UniProtKB-KW"/>
</dbReference>
<dbReference type="EMBL" id="CP000774">
    <property type="protein sequence ID" value="ABS62528.1"/>
    <property type="molecule type" value="Genomic_DNA"/>
</dbReference>
<dbReference type="KEGG" id="pla:Plav_0905"/>